<evidence type="ECO:0000313" key="1">
    <source>
        <dbReference type="EnsemblPlants" id="OBART01G02060.1"/>
    </source>
</evidence>
<accession>A0A0D3EJ89</accession>
<keyword evidence="2" id="KW-1185">Reference proteome</keyword>
<reference evidence="1" key="2">
    <citation type="submission" date="2015-03" db="UniProtKB">
        <authorList>
            <consortium name="EnsemblPlants"/>
        </authorList>
    </citation>
    <scope>IDENTIFICATION</scope>
</reference>
<dbReference type="PaxDb" id="65489-OBART01G02060.1"/>
<reference evidence="1" key="1">
    <citation type="journal article" date="2009" name="Rice">
        <title>De Novo Next Generation Sequencing of Plant Genomes.</title>
        <authorList>
            <person name="Rounsley S."/>
            <person name="Marri P.R."/>
            <person name="Yu Y."/>
            <person name="He R."/>
            <person name="Sisneros N."/>
            <person name="Goicoechea J.L."/>
            <person name="Lee S.J."/>
            <person name="Angelova A."/>
            <person name="Kudrna D."/>
            <person name="Luo M."/>
            <person name="Affourtit J."/>
            <person name="Desany B."/>
            <person name="Knight J."/>
            <person name="Niazi F."/>
            <person name="Egholm M."/>
            <person name="Wing R.A."/>
        </authorList>
    </citation>
    <scope>NUCLEOTIDE SEQUENCE [LARGE SCALE GENOMIC DNA]</scope>
    <source>
        <strain evidence="1">cv. IRGC 105608</strain>
    </source>
</reference>
<dbReference type="AlphaFoldDB" id="A0A0D3EJ89"/>
<organism evidence="1">
    <name type="scientific">Oryza barthii</name>
    <dbReference type="NCBI Taxonomy" id="65489"/>
    <lineage>
        <taxon>Eukaryota</taxon>
        <taxon>Viridiplantae</taxon>
        <taxon>Streptophyta</taxon>
        <taxon>Embryophyta</taxon>
        <taxon>Tracheophyta</taxon>
        <taxon>Spermatophyta</taxon>
        <taxon>Magnoliopsida</taxon>
        <taxon>Liliopsida</taxon>
        <taxon>Poales</taxon>
        <taxon>Poaceae</taxon>
        <taxon>BOP clade</taxon>
        <taxon>Oryzoideae</taxon>
        <taxon>Oryzeae</taxon>
        <taxon>Oryzinae</taxon>
        <taxon>Oryza</taxon>
    </lineage>
</organism>
<dbReference type="Proteomes" id="UP000026960">
    <property type="component" value="Chromosome 1"/>
</dbReference>
<dbReference type="HOGENOM" id="CLU_2267849_0_0_1"/>
<proteinExistence type="predicted"/>
<sequence>MAMVLEFVHTHAVPKRIPNFEGSKSRITPGVRVLRESNKKKDRRIRTWACAWTEGTWKASSAEAAQQAARRRSAAVVAVVNSRCTQDCIGPSSVQEDIRNSGV</sequence>
<dbReference type="Gramene" id="OBART01G02060.1">
    <property type="protein sequence ID" value="OBART01G02060.1"/>
    <property type="gene ID" value="OBART01G02060"/>
</dbReference>
<dbReference type="EnsemblPlants" id="OBART01G02060.1">
    <property type="protein sequence ID" value="OBART01G02060.1"/>
    <property type="gene ID" value="OBART01G02060"/>
</dbReference>
<name>A0A0D3EJ89_9ORYZ</name>
<evidence type="ECO:0000313" key="2">
    <source>
        <dbReference type="Proteomes" id="UP000026960"/>
    </source>
</evidence>
<protein>
    <submittedName>
        <fullName evidence="1">Uncharacterized protein</fullName>
    </submittedName>
</protein>